<dbReference type="InterPro" id="IPR004013">
    <property type="entry name" value="PHP_dom"/>
</dbReference>
<dbReference type="SMART" id="SM00481">
    <property type="entry name" value="POLIIIAc"/>
    <property type="match status" value="1"/>
</dbReference>
<dbReference type="Proteomes" id="UP000251213">
    <property type="component" value="Unassembled WGS sequence"/>
</dbReference>
<evidence type="ECO:0000256" key="5">
    <source>
        <dbReference type="ARBA" id="ARBA00022695"/>
    </source>
</evidence>
<keyword evidence="12" id="KW-0540">Nuclease</keyword>
<evidence type="ECO:0000313" key="12">
    <source>
        <dbReference type="EMBL" id="RAL26792.1"/>
    </source>
</evidence>
<dbReference type="Pfam" id="PF14716">
    <property type="entry name" value="HHH_8"/>
    <property type="match status" value="1"/>
</dbReference>
<feature type="domain" description="Helix-hairpin-helix DNA-binding motif class 1" evidence="9">
    <location>
        <begin position="124"/>
        <end position="143"/>
    </location>
</feature>
<evidence type="ECO:0000256" key="1">
    <source>
        <dbReference type="ARBA" id="ARBA00001946"/>
    </source>
</evidence>
<keyword evidence="6" id="KW-0235">DNA replication</keyword>
<dbReference type="InterPro" id="IPR047967">
    <property type="entry name" value="PolX_PHP"/>
</dbReference>
<dbReference type="GO" id="GO:0042578">
    <property type="term" value="F:phosphoric ester hydrolase activity"/>
    <property type="evidence" value="ECO:0007669"/>
    <property type="project" value="TreeGrafter"/>
</dbReference>
<dbReference type="InterPro" id="IPR022311">
    <property type="entry name" value="PolX-like"/>
</dbReference>
<evidence type="ECO:0000256" key="2">
    <source>
        <dbReference type="ARBA" id="ARBA00012417"/>
    </source>
</evidence>
<dbReference type="GO" id="GO:0006281">
    <property type="term" value="P:DNA repair"/>
    <property type="evidence" value="ECO:0007669"/>
    <property type="project" value="InterPro"/>
</dbReference>
<evidence type="ECO:0000259" key="9">
    <source>
        <dbReference type="SMART" id="SM00278"/>
    </source>
</evidence>
<evidence type="ECO:0000256" key="6">
    <source>
        <dbReference type="ARBA" id="ARBA00022705"/>
    </source>
</evidence>
<dbReference type="Gene3D" id="1.10.150.20">
    <property type="entry name" value="5' to 3' exonuclease, C-terminal subdomain"/>
    <property type="match status" value="1"/>
</dbReference>
<name>A0A364K991_9BACL</name>
<evidence type="ECO:0000256" key="3">
    <source>
        <dbReference type="ARBA" id="ARBA00022634"/>
    </source>
</evidence>
<dbReference type="SUPFAM" id="SSF89550">
    <property type="entry name" value="PHP domain-like"/>
    <property type="match status" value="1"/>
</dbReference>
<organism evidence="12 13">
    <name type="scientific">Thermoflavimicrobium daqui</name>
    <dbReference type="NCBI Taxonomy" id="2137476"/>
    <lineage>
        <taxon>Bacteria</taxon>
        <taxon>Bacillati</taxon>
        <taxon>Bacillota</taxon>
        <taxon>Bacilli</taxon>
        <taxon>Bacillales</taxon>
        <taxon>Thermoactinomycetaceae</taxon>
        <taxon>Thermoflavimicrobium</taxon>
    </lineage>
</organism>
<dbReference type="InterPro" id="IPR003583">
    <property type="entry name" value="Hlx-hairpin-Hlx_DNA-bd_motif"/>
</dbReference>
<dbReference type="InterPro" id="IPR037160">
    <property type="entry name" value="DNA_Pol_thumb_sf"/>
</dbReference>
<dbReference type="Gene3D" id="3.30.210.10">
    <property type="entry name" value="DNA polymerase, thumb domain"/>
    <property type="match status" value="1"/>
</dbReference>
<protein>
    <recommendedName>
        <fullName evidence="2">DNA-directed DNA polymerase</fullName>
        <ecNumber evidence="2">2.7.7.7</ecNumber>
    </recommendedName>
</protein>
<dbReference type="RefSeq" id="WP_113657397.1">
    <property type="nucleotide sequence ID" value="NZ_KZ845663.1"/>
</dbReference>
<keyword evidence="12" id="KW-0378">Hydrolase</keyword>
<keyword evidence="13" id="KW-1185">Reference proteome</keyword>
<feature type="domain" description="DNA-directed DNA polymerase X" evidence="11">
    <location>
        <begin position="1"/>
        <end position="316"/>
    </location>
</feature>
<dbReference type="FunFam" id="3.20.20.140:FF:000047">
    <property type="entry name" value="PHP domain-containing protein"/>
    <property type="match status" value="1"/>
</dbReference>
<evidence type="ECO:0000259" key="11">
    <source>
        <dbReference type="SMART" id="SM00483"/>
    </source>
</evidence>
<dbReference type="SMART" id="SM00278">
    <property type="entry name" value="HhH1"/>
    <property type="match status" value="2"/>
</dbReference>
<evidence type="ECO:0000256" key="8">
    <source>
        <dbReference type="ARBA" id="ARBA00049244"/>
    </source>
</evidence>
<dbReference type="Pfam" id="PF14520">
    <property type="entry name" value="HHH_5"/>
    <property type="match status" value="1"/>
</dbReference>
<dbReference type="NCBIfam" id="NF006375">
    <property type="entry name" value="PRK08609.1"/>
    <property type="match status" value="1"/>
</dbReference>
<dbReference type="SUPFAM" id="SSF81301">
    <property type="entry name" value="Nucleotidyltransferase"/>
    <property type="match status" value="1"/>
</dbReference>
<accession>A0A364K991</accession>
<dbReference type="SUPFAM" id="SSF158702">
    <property type="entry name" value="Sec63 N-terminal domain-like"/>
    <property type="match status" value="1"/>
</dbReference>
<dbReference type="SUPFAM" id="SSF47802">
    <property type="entry name" value="DNA polymerase beta, N-terminal domain-like"/>
    <property type="match status" value="1"/>
</dbReference>
<dbReference type="CDD" id="cd07436">
    <property type="entry name" value="PHP_PolX"/>
    <property type="match status" value="1"/>
</dbReference>
<keyword evidence="7" id="KW-0239">DNA-directed DNA polymerase</keyword>
<dbReference type="InterPro" id="IPR029398">
    <property type="entry name" value="PolB_thumb"/>
</dbReference>
<dbReference type="InterPro" id="IPR043519">
    <property type="entry name" value="NT_sf"/>
</dbReference>
<keyword evidence="12" id="KW-0269">Exonuclease</keyword>
<dbReference type="AlphaFoldDB" id="A0A364K991"/>
<dbReference type="Gene3D" id="3.20.20.140">
    <property type="entry name" value="Metal-dependent hydrolases"/>
    <property type="match status" value="1"/>
</dbReference>
<dbReference type="SMART" id="SM00483">
    <property type="entry name" value="POLXc"/>
    <property type="match status" value="1"/>
</dbReference>
<keyword evidence="3" id="KW-0237">DNA synthesis</keyword>
<evidence type="ECO:0000259" key="10">
    <source>
        <dbReference type="SMART" id="SM00481"/>
    </source>
</evidence>
<dbReference type="InterPro" id="IPR010996">
    <property type="entry name" value="HHH_MUS81"/>
</dbReference>
<dbReference type="PIRSF" id="PIRSF005047">
    <property type="entry name" value="UCP005047_YshC"/>
    <property type="match status" value="1"/>
</dbReference>
<sequence>MNNKQIANTLHQLADFLEMKGENTFKVQAYRRAARAVESSRVSLTEIQDQLEQISGIGKGTASIIREIIETGQLAMLEEIRLQLPPELPKLLHLPGLGPKSIYTLYQQLGITNINELKELAEQQKVRSLPGFGPKKEEKILAAIENYSEGPARIYVHQAMFVAESLRVKLSTIDQVEQVELAGSIRRWKETIKDIDFVVATVHPIEVGKQIVSWSEVKQVIGQGETKVSITVDIEGIVMGVDFRLVTPEQFASSLHHFTGSKEHNVRIRQRAKQYGWKVSEYGIEDTKTKQMMTFQDEQALFAKLELPWIPPELREDRGEIEKAEQNQLPTLVQLSDYRGDLHMHTLYSDGANTVREMAEAAKELGYEYIAITDHSRSLKVARGLSIEEVYEQWEEIDKVNQMVEGITILKGAEVDILTDGTLDYPDDLLQGMDIVIASIHSQFRLDEKAMTRRIIRAIEHPLVNIIAHPTGRLLLRRDPYEVNMDELFQAARDTGTILELNANPYRLDLKDTYLQQAKEEYGLKFTINTDAHAIGGLSQIQFGIATARRGWLEKEDVINTYSLSELKQVLRKK</sequence>
<dbReference type="GO" id="GO:0005829">
    <property type="term" value="C:cytosol"/>
    <property type="evidence" value="ECO:0007669"/>
    <property type="project" value="TreeGrafter"/>
</dbReference>
<proteinExistence type="predicted"/>
<evidence type="ECO:0000256" key="4">
    <source>
        <dbReference type="ARBA" id="ARBA00022679"/>
    </source>
</evidence>
<dbReference type="EC" id="2.7.7.7" evidence="2"/>
<dbReference type="PANTHER" id="PTHR36928">
    <property type="entry name" value="PHOSPHATASE YCDX-RELATED"/>
    <property type="match status" value="1"/>
</dbReference>
<feature type="domain" description="Helix-hairpin-helix DNA-binding motif class 1" evidence="9">
    <location>
        <begin position="49"/>
        <end position="68"/>
    </location>
</feature>
<dbReference type="GO" id="GO:0008270">
    <property type="term" value="F:zinc ion binding"/>
    <property type="evidence" value="ECO:0007669"/>
    <property type="project" value="TreeGrafter"/>
</dbReference>
<dbReference type="PANTHER" id="PTHR36928:SF1">
    <property type="entry name" value="PHOSPHATASE YCDX-RELATED"/>
    <property type="match status" value="1"/>
</dbReference>
<evidence type="ECO:0000313" key="13">
    <source>
        <dbReference type="Proteomes" id="UP000251213"/>
    </source>
</evidence>
<dbReference type="Pfam" id="PF14791">
    <property type="entry name" value="DNA_pol_B_thumb"/>
    <property type="match status" value="1"/>
</dbReference>
<dbReference type="Pfam" id="PF02811">
    <property type="entry name" value="PHP"/>
    <property type="match status" value="1"/>
</dbReference>
<dbReference type="GO" id="GO:0004527">
    <property type="term" value="F:exonuclease activity"/>
    <property type="evidence" value="ECO:0007669"/>
    <property type="project" value="UniProtKB-KW"/>
</dbReference>
<dbReference type="EMBL" id="QJKK01000001">
    <property type="protein sequence ID" value="RAL26792.1"/>
    <property type="molecule type" value="Genomic_DNA"/>
</dbReference>
<dbReference type="InterPro" id="IPR016195">
    <property type="entry name" value="Pol/histidinol_Pase-like"/>
</dbReference>
<comment type="catalytic activity">
    <reaction evidence="8">
        <text>DNA(n) + a 2'-deoxyribonucleoside 5'-triphosphate = DNA(n+1) + diphosphate</text>
        <dbReference type="Rhea" id="RHEA:22508"/>
        <dbReference type="Rhea" id="RHEA-COMP:17339"/>
        <dbReference type="Rhea" id="RHEA-COMP:17340"/>
        <dbReference type="ChEBI" id="CHEBI:33019"/>
        <dbReference type="ChEBI" id="CHEBI:61560"/>
        <dbReference type="ChEBI" id="CHEBI:173112"/>
        <dbReference type="EC" id="2.7.7.7"/>
    </reaction>
</comment>
<reference evidence="12 13" key="2">
    <citation type="submission" date="2018-06" db="EMBL/GenBank/DDBJ databases">
        <authorList>
            <person name="Zhirakovskaya E."/>
        </authorList>
    </citation>
    <scope>NUCLEOTIDE SEQUENCE [LARGE SCALE GENOMIC DNA]</scope>
    <source>
        <strain evidence="12 13">FBKL4.011</strain>
    </source>
</reference>
<reference evidence="12 13" key="1">
    <citation type="submission" date="2018-06" db="EMBL/GenBank/DDBJ databases">
        <title>Thermoflavimicrobium daqus sp. nov., a thermophilic microbe isolated from Moutai-flavour Daqu.</title>
        <authorList>
            <person name="Wang X."/>
            <person name="Zhou H."/>
        </authorList>
    </citation>
    <scope>NUCLEOTIDE SEQUENCE [LARGE SCALE GENOMIC DNA]</scope>
    <source>
        <strain evidence="12 13">FBKL4.011</strain>
    </source>
</reference>
<feature type="domain" description="Polymerase/histidinol phosphatase N-terminal" evidence="10">
    <location>
        <begin position="340"/>
        <end position="419"/>
    </location>
</feature>
<keyword evidence="5" id="KW-0548">Nucleotidyltransferase</keyword>
<keyword evidence="4" id="KW-0808">Transferase</keyword>
<dbReference type="Gene3D" id="1.10.150.110">
    <property type="entry name" value="DNA polymerase beta, N-terminal domain-like"/>
    <property type="match status" value="1"/>
</dbReference>
<evidence type="ECO:0000256" key="7">
    <source>
        <dbReference type="ARBA" id="ARBA00022932"/>
    </source>
</evidence>
<dbReference type="GO" id="GO:0003677">
    <property type="term" value="F:DNA binding"/>
    <property type="evidence" value="ECO:0007669"/>
    <property type="project" value="InterPro"/>
</dbReference>
<dbReference type="OrthoDB" id="9808747at2"/>
<gene>
    <name evidence="12" type="ORF">DL897_01695</name>
</gene>
<dbReference type="GO" id="GO:0003887">
    <property type="term" value="F:DNA-directed DNA polymerase activity"/>
    <property type="evidence" value="ECO:0007669"/>
    <property type="project" value="UniProtKB-KW"/>
</dbReference>
<dbReference type="InterPro" id="IPR027421">
    <property type="entry name" value="DNA_pol_lamdba_lyase_dom_sf"/>
</dbReference>
<dbReference type="InterPro" id="IPR003141">
    <property type="entry name" value="Pol/His_phosphatase_N"/>
</dbReference>
<dbReference type="Gene3D" id="3.30.460.10">
    <property type="entry name" value="Beta Polymerase, domain 2"/>
    <property type="match status" value="1"/>
</dbReference>
<comment type="cofactor">
    <cofactor evidence="1">
        <name>Mg(2+)</name>
        <dbReference type="ChEBI" id="CHEBI:18420"/>
    </cofactor>
</comment>
<dbReference type="InterPro" id="IPR050243">
    <property type="entry name" value="PHP_phosphatase"/>
</dbReference>
<dbReference type="CDD" id="cd00141">
    <property type="entry name" value="NT_POLXc"/>
    <property type="match status" value="1"/>
</dbReference>
<comment type="caution">
    <text evidence="12">The sequence shown here is derived from an EMBL/GenBank/DDBJ whole genome shotgun (WGS) entry which is preliminary data.</text>
</comment>
<dbReference type="InterPro" id="IPR002054">
    <property type="entry name" value="DNA-dir_DNA_pol_X"/>
</dbReference>